<evidence type="ECO:0000256" key="1">
    <source>
        <dbReference type="SAM" id="MobiDB-lite"/>
    </source>
</evidence>
<accession>A0ABU2F799</accession>
<gene>
    <name evidence="3" type="ORF">NDI56_01650</name>
</gene>
<evidence type="ECO:0000256" key="2">
    <source>
        <dbReference type="SAM" id="Phobius"/>
    </source>
</evidence>
<feature type="region of interest" description="Disordered" evidence="1">
    <location>
        <begin position="119"/>
        <end position="157"/>
    </location>
</feature>
<feature type="compositionally biased region" description="Basic and acidic residues" evidence="1">
    <location>
        <begin position="132"/>
        <end position="157"/>
    </location>
</feature>
<dbReference type="RefSeq" id="WP_310917670.1">
    <property type="nucleotide sequence ID" value="NZ_JAMQON010000001.1"/>
</dbReference>
<feature type="region of interest" description="Disordered" evidence="1">
    <location>
        <begin position="85"/>
        <end position="106"/>
    </location>
</feature>
<protein>
    <recommendedName>
        <fullName evidence="5">DUF3592 domain-containing protein</fullName>
    </recommendedName>
</protein>
<comment type="caution">
    <text evidence="3">The sequence shown here is derived from an EMBL/GenBank/DDBJ whole genome shotgun (WGS) entry which is preliminary data.</text>
</comment>
<keyword evidence="2" id="KW-0812">Transmembrane</keyword>
<proteinExistence type="predicted"/>
<name>A0ABU2F799_9EURY</name>
<dbReference type="Proteomes" id="UP001259659">
    <property type="component" value="Unassembled WGS sequence"/>
</dbReference>
<evidence type="ECO:0008006" key="5">
    <source>
        <dbReference type="Google" id="ProtNLM"/>
    </source>
</evidence>
<organism evidence="3 4">
    <name type="scientific">Haloarcula saliterrae</name>
    <dbReference type="NCBI Taxonomy" id="2950534"/>
    <lineage>
        <taxon>Archaea</taxon>
        <taxon>Methanobacteriati</taxon>
        <taxon>Methanobacteriota</taxon>
        <taxon>Stenosarchaea group</taxon>
        <taxon>Halobacteria</taxon>
        <taxon>Halobacteriales</taxon>
        <taxon>Haloarculaceae</taxon>
        <taxon>Haloarcula</taxon>
    </lineage>
</organism>
<sequence length="210" mass="22964">MGRDVADTAGAVLLVLGVAALLVPALVPVQQVLYHQTDDGATMNGSELEAQGYTVVAYENLSERGKEIYVAALRSEDEYTVPDGQGAPEFPYTGAEDFGEVTSSEEYEQRRRLTSIVIERPENASLPPADEPVDRIDRRPEPPEAETTSERDSVNRSRIEQRRQAIARYDLMTVRRGTPPVTDSGTLLRLGSVLAGTLFVGLGGYLRSRP</sequence>
<evidence type="ECO:0000313" key="4">
    <source>
        <dbReference type="Proteomes" id="UP001259659"/>
    </source>
</evidence>
<keyword evidence="4" id="KW-1185">Reference proteome</keyword>
<feature type="transmembrane region" description="Helical" evidence="2">
    <location>
        <begin position="187"/>
        <end position="206"/>
    </location>
</feature>
<keyword evidence="2" id="KW-1133">Transmembrane helix</keyword>
<keyword evidence="2" id="KW-0472">Membrane</keyword>
<dbReference type="EMBL" id="JAMQON010000001">
    <property type="protein sequence ID" value="MDS0258109.1"/>
    <property type="molecule type" value="Genomic_DNA"/>
</dbReference>
<evidence type="ECO:0000313" key="3">
    <source>
        <dbReference type="EMBL" id="MDS0258109.1"/>
    </source>
</evidence>
<feature type="compositionally biased region" description="Acidic residues" evidence="1">
    <location>
        <begin position="97"/>
        <end position="106"/>
    </location>
</feature>
<reference evidence="3 4" key="1">
    <citation type="submission" date="2022-06" db="EMBL/GenBank/DDBJ databases">
        <title>Haloarcula sp. a new haloarchaeum isolate from saline soil.</title>
        <authorList>
            <person name="Strakova D."/>
            <person name="Galisteo C."/>
            <person name="Sanchez-Porro C."/>
            <person name="Ventosa A."/>
        </authorList>
    </citation>
    <scope>NUCLEOTIDE SEQUENCE [LARGE SCALE GENOMIC DNA]</scope>
    <source>
        <strain evidence="3 4">S1CR25-12</strain>
    </source>
</reference>